<dbReference type="Proteomes" id="UP000824469">
    <property type="component" value="Unassembled WGS sequence"/>
</dbReference>
<dbReference type="EMBL" id="JAHRHJ020000003">
    <property type="protein sequence ID" value="KAH9320675.1"/>
    <property type="molecule type" value="Genomic_DNA"/>
</dbReference>
<feature type="non-terminal residue" evidence="1">
    <location>
        <position position="73"/>
    </location>
</feature>
<evidence type="ECO:0000313" key="2">
    <source>
        <dbReference type="Proteomes" id="UP000824469"/>
    </source>
</evidence>
<organism evidence="1 2">
    <name type="scientific">Taxus chinensis</name>
    <name type="common">Chinese yew</name>
    <name type="synonym">Taxus wallichiana var. chinensis</name>
    <dbReference type="NCBI Taxonomy" id="29808"/>
    <lineage>
        <taxon>Eukaryota</taxon>
        <taxon>Viridiplantae</taxon>
        <taxon>Streptophyta</taxon>
        <taxon>Embryophyta</taxon>
        <taxon>Tracheophyta</taxon>
        <taxon>Spermatophyta</taxon>
        <taxon>Pinopsida</taxon>
        <taxon>Pinidae</taxon>
        <taxon>Conifers II</taxon>
        <taxon>Cupressales</taxon>
        <taxon>Taxaceae</taxon>
        <taxon>Taxus</taxon>
    </lineage>
</organism>
<keyword evidence="2" id="KW-1185">Reference proteome</keyword>
<accession>A0AA38LG13</accession>
<name>A0AA38LG13_TAXCH</name>
<comment type="caution">
    <text evidence="1">The sequence shown here is derived from an EMBL/GenBank/DDBJ whole genome shotgun (WGS) entry which is preliminary data.</text>
</comment>
<dbReference type="AlphaFoldDB" id="A0AA38LG13"/>
<feature type="non-terminal residue" evidence="1">
    <location>
        <position position="1"/>
    </location>
</feature>
<evidence type="ECO:0000313" key="1">
    <source>
        <dbReference type="EMBL" id="KAH9320675.1"/>
    </source>
</evidence>
<reference evidence="1 2" key="1">
    <citation type="journal article" date="2021" name="Nat. Plants">
        <title>The Taxus genome provides insights into paclitaxel biosynthesis.</title>
        <authorList>
            <person name="Xiong X."/>
            <person name="Gou J."/>
            <person name="Liao Q."/>
            <person name="Li Y."/>
            <person name="Zhou Q."/>
            <person name="Bi G."/>
            <person name="Li C."/>
            <person name="Du R."/>
            <person name="Wang X."/>
            <person name="Sun T."/>
            <person name="Guo L."/>
            <person name="Liang H."/>
            <person name="Lu P."/>
            <person name="Wu Y."/>
            <person name="Zhang Z."/>
            <person name="Ro D.K."/>
            <person name="Shang Y."/>
            <person name="Huang S."/>
            <person name="Yan J."/>
        </authorList>
    </citation>
    <scope>NUCLEOTIDE SEQUENCE [LARGE SCALE GENOMIC DNA]</scope>
    <source>
        <strain evidence="1">Ta-2019</strain>
    </source>
</reference>
<gene>
    <name evidence="1" type="ORF">KI387_015314</name>
</gene>
<sequence length="73" mass="8688">SRNGRKSSSSQKKEIEMNFCAHCQRNVYWVENCWKMHPSCHQSNDKPKMEWRHIAKEKNVSNRPPVDNSTQDQ</sequence>
<proteinExistence type="predicted"/>
<protein>
    <submittedName>
        <fullName evidence="1">Uncharacterized protein</fullName>
    </submittedName>
</protein>